<geneLocation type="plasmid" evidence="3 4">
    <name>unnamed3</name>
</geneLocation>
<keyword evidence="3" id="KW-0614">Plasmid</keyword>
<evidence type="ECO:0000256" key="2">
    <source>
        <dbReference type="SAM" id="SignalP"/>
    </source>
</evidence>
<protein>
    <submittedName>
        <fullName evidence="3">Uncharacterized protein</fullName>
    </submittedName>
</protein>
<accession>A0ABY6DGG7</accession>
<feature type="compositionally biased region" description="Low complexity" evidence="1">
    <location>
        <begin position="37"/>
        <end position="48"/>
    </location>
</feature>
<dbReference type="EMBL" id="CP106739">
    <property type="protein sequence ID" value="UXX85259.1"/>
    <property type="molecule type" value="Genomic_DNA"/>
</dbReference>
<keyword evidence="4" id="KW-1185">Reference proteome</keyword>
<keyword evidence="2" id="KW-0732">Signal</keyword>
<feature type="signal peptide" evidence="2">
    <location>
        <begin position="1"/>
        <end position="21"/>
    </location>
</feature>
<dbReference type="Proteomes" id="UP001064087">
    <property type="component" value="Plasmid unnamed3"/>
</dbReference>
<sequence length="99" mass="10265">MKRNIMQALALVSAISAGAVAQANTGFVTGHHELPETNNAANATSSTNDGVQHIDRYSDGTLIPKKGTDVHRGTSYNSGLNTSGNQMSGPLPSEAGNDR</sequence>
<evidence type="ECO:0000256" key="1">
    <source>
        <dbReference type="SAM" id="MobiDB-lite"/>
    </source>
</evidence>
<evidence type="ECO:0000313" key="4">
    <source>
        <dbReference type="Proteomes" id="UP001064087"/>
    </source>
</evidence>
<evidence type="ECO:0000313" key="3">
    <source>
        <dbReference type="EMBL" id="UXX85259.1"/>
    </source>
</evidence>
<proteinExistence type="predicted"/>
<reference evidence="3" key="1">
    <citation type="submission" date="2022-10" db="EMBL/GenBank/DDBJ databases">
        <title>Roseovarius pelagicus sp. nov., isolated from Arctic seawater.</title>
        <authorList>
            <person name="Hong Y.W."/>
            <person name="Hwang C.Y."/>
        </authorList>
    </citation>
    <scope>NUCLEOTIDE SEQUENCE</scope>
    <source>
        <strain evidence="3">HL-MP18</strain>
        <plasmid evidence="3">unnamed3</plasmid>
    </source>
</reference>
<name>A0ABY6DGG7_9RHOB</name>
<dbReference type="RefSeq" id="WP_263049229.1">
    <property type="nucleotide sequence ID" value="NZ_CP106739.1"/>
</dbReference>
<feature type="chain" id="PRO_5047273066" evidence="2">
    <location>
        <begin position="22"/>
        <end position="99"/>
    </location>
</feature>
<organism evidence="3 4">
    <name type="scientific">Roseovarius pelagicus</name>
    <dbReference type="NCBI Taxonomy" id="2980108"/>
    <lineage>
        <taxon>Bacteria</taxon>
        <taxon>Pseudomonadati</taxon>
        <taxon>Pseudomonadota</taxon>
        <taxon>Alphaproteobacteria</taxon>
        <taxon>Rhodobacterales</taxon>
        <taxon>Roseobacteraceae</taxon>
        <taxon>Roseovarius</taxon>
    </lineage>
</organism>
<gene>
    <name evidence="3" type="ORF">N7U68_20660</name>
</gene>
<feature type="compositionally biased region" description="Polar residues" evidence="1">
    <location>
        <begin position="74"/>
        <end position="88"/>
    </location>
</feature>
<feature type="region of interest" description="Disordered" evidence="1">
    <location>
        <begin position="31"/>
        <end position="99"/>
    </location>
</feature>